<evidence type="ECO:0000256" key="2">
    <source>
        <dbReference type="ARBA" id="ARBA00022723"/>
    </source>
</evidence>
<keyword evidence="2" id="KW-0479">Metal-binding</keyword>
<comment type="similarity">
    <text evidence="1">Belongs to the HAD-like hydrolase superfamily. SerB family.</text>
</comment>
<protein>
    <submittedName>
        <fullName evidence="5">HAD family hydrolase</fullName>
    </submittedName>
</protein>
<dbReference type="InterPro" id="IPR006385">
    <property type="entry name" value="HAD_hydro_SerB1"/>
</dbReference>
<dbReference type="Proteomes" id="UP001610818">
    <property type="component" value="Unassembled WGS sequence"/>
</dbReference>
<sequence>MHSAPRAVAFFDVDETLIKVKSMARFLAFYWARTGQDPARFEDARTAHLRRQAAGMPRAQLNRAFYRNFRGAQGAELTAAGRAWFAAEQTHQDLFNQQVLDALHAHRRAGRLIALVSGSFLPCLAPVAEAVNADVVLCTTAEERDGILTGETGIPVIGPRKAVLARRTMRAHSCDPRDCWAYGDHDSDAELLSAVAHPVVVGDNPLLRSLAGRHGWQRLLTAAPLSPAR</sequence>
<dbReference type="SUPFAM" id="SSF56784">
    <property type="entry name" value="HAD-like"/>
    <property type="match status" value="1"/>
</dbReference>
<dbReference type="GO" id="GO:0016787">
    <property type="term" value="F:hydrolase activity"/>
    <property type="evidence" value="ECO:0007669"/>
    <property type="project" value="UniProtKB-KW"/>
</dbReference>
<organism evidence="5 6">
    <name type="scientific">Streptomyces longisporoflavus</name>
    <dbReference type="NCBI Taxonomy" id="28044"/>
    <lineage>
        <taxon>Bacteria</taxon>
        <taxon>Bacillati</taxon>
        <taxon>Actinomycetota</taxon>
        <taxon>Actinomycetes</taxon>
        <taxon>Kitasatosporales</taxon>
        <taxon>Streptomycetaceae</taxon>
        <taxon>Streptomyces</taxon>
    </lineage>
</organism>
<keyword evidence="6" id="KW-1185">Reference proteome</keyword>
<dbReference type="Gene3D" id="1.20.1440.100">
    <property type="entry name" value="SG protein - dephosphorylation function"/>
    <property type="match status" value="1"/>
</dbReference>
<dbReference type="NCBIfam" id="TIGR01488">
    <property type="entry name" value="HAD-SF-IB"/>
    <property type="match status" value="1"/>
</dbReference>
<dbReference type="PANTHER" id="PTHR43344:SF13">
    <property type="entry name" value="PHOSPHATASE RV3661-RELATED"/>
    <property type="match status" value="1"/>
</dbReference>
<evidence type="ECO:0000256" key="3">
    <source>
        <dbReference type="ARBA" id="ARBA00022801"/>
    </source>
</evidence>
<proteinExistence type="inferred from homology"/>
<evidence type="ECO:0000256" key="1">
    <source>
        <dbReference type="ARBA" id="ARBA00009184"/>
    </source>
</evidence>
<gene>
    <name evidence="5" type="ORF">ACH4F9_42065</name>
</gene>
<dbReference type="PANTHER" id="PTHR43344">
    <property type="entry name" value="PHOSPHOSERINE PHOSPHATASE"/>
    <property type="match status" value="1"/>
</dbReference>
<dbReference type="InterPro" id="IPR036412">
    <property type="entry name" value="HAD-like_sf"/>
</dbReference>
<name>A0ABW7R4I5_9ACTN</name>
<comment type="caution">
    <text evidence="5">The sequence shown here is derived from an EMBL/GenBank/DDBJ whole genome shotgun (WGS) entry which is preliminary data.</text>
</comment>
<dbReference type="Pfam" id="PF12710">
    <property type="entry name" value="HAD"/>
    <property type="match status" value="1"/>
</dbReference>
<evidence type="ECO:0000256" key="4">
    <source>
        <dbReference type="ARBA" id="ARBA00022842"/>
    </source>
</evidence>
<evidence type="ECO:0000313" key="6">
    <source>
        <dbReference type="Proteomes" id="UP001610818"/>
    </source>
</evidence>
<dbReference type="InterPro" id="IPR023214">
    <property type="entry name" value="HAD_sf"/>
</dbReference>
<dbReference type="InterPro" id="IPR050582">
    <property type="entry name" value="HAD-like_SerB"/>
</dbReference>
<dbReference type="NCBIfam" id="TIGR01490">
    <property type="entry name" value="HAD-SF-IB-hyp1"/>
    <property type="match status" value="1"/>
</dbReference>
<evidence type="ECO:0000313" key="5">
    <source>
        <dbReference type="EMBL" id="MFH8551584.1"/>
    </source>
</evidence>
<dbReference type="Gene3D" id="3.40.50.1000">
    <property type="entry name" value="HAD superfamily/HAD-like"/>
    <property type="match status" value="1"/>
</dbReference>
<keyword evidence="4" id="KW-0460">Magnesium</keyword>
<keyword evidence="3 5" id="KW-0378">Hydrolase</keyword>
<accession>A0ABW7R4I5</accession>
<dbReference type="EMBL" id="JBIRGQ010000013">
    <property type="protein sequence ID" value="MFH8551584.1"/>
    <property type="molecule type" value="Genomic_DNA"/>
</dbReference>
<reference evidence="5 6" key="1">
    <citation type="submission" date="2024-10" db="EMBL/GenBank/DDBJ databases">
        <title>The Natural Products Discovery Center: Release of the First 8490 Sequenced Strains for Exploring Actinobacteria Biosynthetic Diversity.</title>
        <authorList>
            <person name="Kalkreuter E."/>
            <person name="Kautsar S.A."/>
            <person name="Yang D."/>
            <person name="Bader C.D."/>
            <person name="Teijaro C.N."/>
            <person name="Fluegel L."/>
            <person name="Davis C.M."/>
            <person name="Simpson J.R."/>
            <person name="Lauterbach L."/>
            <person name="Steele A.D."/>
            <person name="Gui C."/>
            <person name="Meng S."/>
            <person name="Li G."/>
            <person name="Viehrig K."/>
            <person name="Ye F."/>
            <person name="Su P."/>
            <person name="Kiefer A.F."/>
            <person name="Nichols A."/>
            <person name="Cepeda A.J."/>
            <person name="Yan W."/>
            <person name="Fan B."/>
            <person name="Jiang Y."/>
            <person name="Adhikari A."/>
            <person name="Zheng C.-J."/>
            <person name="Schuster L."/>
            <person name="Cowan T.M."/>
            <person name="Smanski M.J."/>
            <person name="Chevrette M.G."/>
            <person name="De Carvalho L.P.S."/>
            <person name="Shen B."/>
        </authorList>
    </citation>
    <scope>NUCLEOTIDE SEQUENCE [LARGE SCALE GENOMIC DNA]</scope>
    <source>
        <strain evidence="5 6">NPDC017990</strain>
    </source>
</reference>
<dbReference type="RefSeq" id="WP_397718581.1">
    <property type="nucleotide sequence ID" value="NZ_JBIRGN010000013.1"/>
</dbReference>